<sequence>MTNELQAALSTFVNEARELLVDLEQALLEVDGLGQEPKSDKINSMFRSIHTIKGSAGLFGLDEIVEISHRYETILEQARDQNRSLTQELIDLGLKVCDVLTDLINFIGKPIGGEIQQRYLNLYVELDKHCPRVSSNAKADSNNQLSSHRSLGTSLQLAQSWHISFRPYPKVFQDGLDPKAFVRYLSQLGTIEAIAVVDDGLFPAAEHDDSQSLESFQSEEFDPEICYLGFEIQLSTSATQQEIEDVFEFIQQDADIQIIPPDSDVKTYIELINYLPESNQKLGEILVHCGALTAHELSQGLVQQEKHKAQETSHETAVNHEVEGGIDSKLSTSPSENILTQAAITNQHNKIHNNKTLRVEADKLDKLIDQVGEIVITGARTTLLAHETGNEDLIETIVQLERLVENIRDSSLQLRMVQVGDTFNKFKRIVRDVALSVGKQVTLQINGAETELDKTFIEKLSDPLTHIIRNAIDHGIEPPEQRVLMGKPEIGTISLNAYHDSGSIVIEVLDDGRGLDKERVIAQAIEQELITKANHLNERDIFALIFEPGFSTSEQVTNLSGRGVGMDVVKRNIEQLRGNVEVISEPNLGTQVTIRLPLTLSIIDGFLFEIAGTSYVIPLDNVVECLELHEVAPDDVHEGRNFIDLRGEVLPFLRLREWFGVEDEVNHSQESLVIVQFGTLRAGLVVDSLLGEFQTVIKPLGRLFEGLKGVSGATILGNGVVAIILDVFSLIQSAVSRQELDCLEKNMDSDEQGA</sequence>
<keyword evidence="9" id="KW-0067">ATP-binding</keyword>
<dbReference type="InterPro" id="IPR005467">
    <property type="entry name" value="His_kinase_dom"/>
</dbReference>
<keyword evidence="6 18" id="KW-0808">Transferase</keyword>
<dbReference type="SMART" id="SM00387">
    <property type="entry name" value="HATPase_c"/>
    <property type="match status" value="1"/>
</dbReference>
<dbReference type="SUPFAM" id="SSF50341">
    <property type="entry name" value="CheW-like"/>
    <property type="match status" value="1"/>
</dbReference>
<evidence type="ECO:0000256" key="11">
    <source>
        <dbReference type="ARBA" id="ARBA00035100"/>
    </source>
</evidence>
<keyword evidence="13" id="KW-0175">Coiled coil</keyword>
<feature type="coiled-coil region" evidence="13">
    <location>
        <begin position="68"/>
        <end position="95"/>
    </location>
</feature>
<dbReference type="PANTHER" id="PTHR43395">
    <property type="entry name" value="SENSOR HISTIDINE KINASE CHEA"/>
    <property type="match status" value="1"/>
</dbReference>
<keyword evidence="7" id="KW-0547">Nucleotide-binding</keyword>
<dbReference type="Pfam" id="PF01584">
    <property type="entry name" value="CheW"/>
    <property type="match status" value="1"/>
</dbReference>
<dbReference type="Pfam" id="PF02895">
    <property type="entry name" value="H-kinase_dim"/>
    <property type="match status" value="1"/>
</dbReference>
<evidence type="ECO:0000313" key="19">
    <source>
        <dbReference type="Proteomes" id="UP001570417"/>
    </source>
</evidence>
<feature type="domain" description="CheW-like" evidence="16">
    <location>
        <begin position="602"/>
        <end position="736"/>
    </location>
</feature>
<dbReference type="InterPro" id="IPR051315">
    <property type="entry name" value="Bact_Chemotaxis_CheA"/>
</dbReference>
<dbReference type="SUPFAM" id="SSF47226">
    <property type="entry name" value="Histidine-containing phosphotransfer domain, HPT domain"/>
    <property type="match status" value="1"/>
</dbReference>
<dbReference type="SMART" id="SM01231">
    <property type="entry name" value="H-kinase_dim"/>
    <property type="match status" value="1"/>
</dbReference>
<evidence type="ECO:0000256" key="3">
    <source>
        <dbReference type="ARBA" id="ARBA00021495"/>
    </source>
</evidence>
<feature type="domain" description="Histidine kinase" evidence="15">
    <location>
        <begin position="317"/>
        <end position="600"/>
    </location>
</feature>
<dbReference type="PROSITE" id="PS50894">
    <property type="entry name" value="HPT"/>
    <property type="match status" value="1"/>
</dbReference>
<name>A0ABV4NCR2_9VIBR</name>
<evidence type="ECO:0000256" key="1">
    <source>
        <dbReference type="ARBA" id="ARBA00000085"/>
    </source>
</evidence>
<comment type="catalytic activity">
    <reaction evidence="1">
        <text>ATP + protein L-histidine = ADP + protein N-phospho-L-histidine.</text>
        <dbReference type="EC" id="2.7.13.3"/>
    </reaction>
</comment>
<evidence type="ECO:0000259" key="17">
    <source>
        <dbReference type="PROSITE" id="PS50894"/>
    </source>
</evidence>
<evidence type="ECO:0000256" key="5">
    <source>
        <dbReference type="ARBA" id="ARBA00022553"/>
    </source>
</evidence>
<evidence type="ECO:0000313" key="18">
    <source>
        <dbReference type="EMBL" id="MFA0568931.1"/>
    </source>
</evidence>
<feature type="compositionally biased region" description="Basic and acidic residues" evidence="14">
    <location>
        <begin position="311"/>
        <end position="323"/>
    </location>
</feature>
<evidence type="ECO:0000259" key="15">
    <source>
        <dbReference type="PROSITE" id="PS50109"/>
    </source>
</evidence>
<keyword evidence="8" id="KW-0418">Kinase</keyword>
<feature type="modified residue" description="Phosphohistidine" evidence="12">
    <location>
        <position position="50"/>
    </location>
</feature>
<dbReference type="CDD" id="cd00731">
    <property type="entry name" value="CheA_reg"/>
    <property type="match status" value="1"/>
</dbReference>
<dbReference type="InterPro" id="IPR037006">
    <property type="entry name" value="CheA-like_homodim_sf"/>
</dbReference>
<accession>A0ABV4NCR2</accession>
<dbReference type="SUPFAM" id="SSF47384">
    <property type="entry name" value="Homodimeric domain of signal transducing histidine kinase"/>
    <property type="match status" value="1"/>
</dbReference>
<dbReference type="RefSeq" id="WP_372266205.1">
    <property type="nucleotide sequence ID" value="NZ_JBFRUW010000042.1"/>
</dbReference>
<proteinExistence type="predicted"/>
<dbReference type="InterPro" id="IPR036890">
    <property type="entry name" value="HATPase_C_sf"/>
</dbReference>
<dbReference type="InterPro" id="IPR008207">
    <property type="entry name" value="Sig_transdc_His_kin_Hpt_dom"/>
</dbReference>
<gene>
    <name evidence="18" type="ORF">AB4566_11660</name>
</gene>
<keyword evidence="4" id="KW-0145">Chemotaxis</keyword>
<dbReference type="PANTHER" id="PTHR43395:SF10">
    <property type="entry name" value="CHEMOTAXIS PROTEIN CHEA"/>
    <property type="match status" value="1"/>
</dbReference>
<dbReference type="CDD" id="cd00088">
    <property type="entry name" value="HPT"/>
    <property type="match status" value="1"/>
</dbReference>
<evidence type="ECO:0000259" key="16">
    <source>
        <dbReference type="PROSITE" id="PS50851"/>
    </source>
</evidence>
<evidence type="ECO:0000256" key="9">
    <source>
        <dbReference type="ARBA" id="ARBA00022840"/>
    </source>
</evidence>
<dbReference type="SMART" id="SM00073">
    <property type="entry name" value="HPT"/>
    <property type="match status" value="1"/>
</dbReference>
<keyword evidence="10" id="KW-0902">Two-component regulatory system</keyword>
<dbReference type="GO" id="GO:0004673">
    <property type="term" value="F:protein histidine kinase activity"/>
    <property type="evidence" value="ECO:0007669"/>
    <property type="project" value="UniProtKB-EC"/>
</dbReference>
<dbReference type="InterPro" id="IPR036061">
    <property type="entry name" value="CheW-like_dom_sf"/>
</dbReference>
<dbReference type="CDD" id="cd16916">
    <property type="entry name" value="HATPase_CheA-like"/>
    <property type="match status" value="1"/>
</dbReference>
<evidence type="ECO:0000256" key="6">
    <source>
        <dbReference type="ARBA" id="ARBA00022679"/>
    </source>
</evidence>
<protein>
    <recommendedName>
        <fullName evidence="3">Chemotaxis protein CheA</fullName>
        <ecNumber evidence="2">2.7.13.3</ecNumber>
    </recommendedName>
</protein>
<dbReference type="Gene3D" id="3.30.565.10">
    <property type="entry name" value="Histidine kinase-like ATPase, C-terminal domain"/>
    <property type="match status" value="1"/>
</dbReference>
<dbReference type="SUPFAM" id="SSF55874">
    <property type="entry name" value="ATPase domain of HSP90 chaperone/DNA topoisomerase II/histidine kinase"/>
    <property type="match status" value="1"/>
</dbReference>
<dbReference type="EMBL" id="JBFRUW010000042">
    <property type="protein sequence ID" value="MFA0568931.1"/>
    <property type="molecule type" value="Genomic_DNA"/>
</dbReference>
<dbReference type="InterPro" id="IPR036641">
    <property type="entry name" value="HPT_dom_sf"/>
</dbReference>
<evidence type="ECO:0000256" key="12">
    <source>
        <dbReference type="PROSITE-ProRule" id="PRU00110"/>
    </source>
</evidence>
<evidence type="ECO:0000256" key="14">
    <source>
        <dbReference type="SAM" id="MobiDB-lite"/>
    </source>
</evidence>
<dbReference type="PRINTS" id="PR00344">
    <property type="entry name" value="BCTRLSENSOR"/>
</dbReference>
<dbReference type="EC" id="2.7.13.3" evidence="2"/>
<dbReference type="Gene3D" id="2.30.30.40">
    <property type="entry name" value="SH3 Domains"/>
    <property type="match status" value="1"/>
</dbReference>
<reference evidence="18 19" key="1">
    <citation type="journal article" date="2024" name="ISME J.">
        <title>Tailless and filamentous prophages are predominant in marine Vibrio.</title>
        <authorList>
            <person name="Steensen K."/>
            <person name="Seneca J."/>
            <person name="Bartlau N."/>
            <person name="Yu X.A."/>
            <person name="Hussain F.A."/>
            <person name="Polz M.F."/>
        </authorList>
    </citation>
    <scope>NUCLEOTIDE SEQUENCE [LARGE SCALE GENOMIC DNA]</scope>
    <source>
        <strain evidence="18 19">10N.222.51.A1</strain>
    </source>
</reference>
<dbReference type="Proteomes" id="UP001570417">
    <property type="component" value="Unassembled WGS sequence"/>
</dbReference>
<dbReference type="InterPro" id="IPR004105">
    <property type="entry name" value="CheA-like_dim"/>
</dbReference>
<dbReference type="PROSITE" id="PS50109">
    <property type="entry name" value="HIS_KIN"/>
    <property type="match status" value="1"/>
</dbReference>
<comment type="caution">
    <text evidence="18">The sequence shown here is derived from an EMBL/GenBank/DDBJ whole genome shotgun (WGS) entry which is preliminary data.</text>
</comment>
<dbReference type="InterPro" id="IPR002545">
    <property type="entry name" value="CheW-lke_dom"/>
</dbReference>
<evidence type="ECO:0000256" key="13">
    <source>
        <dbReference type="SAM" id="Coils"/>
    </source>
</evidence>
<feature type="domain" description="HPt" evidence="17">
    <location>
        <begin position="1"/>
        <end position="107"/>
    </location>
</feature>
<dbReference type="InterPro" id="IPR003594">
    <property type="entry name" value="HATPase_dom"/>
</dbReference>
<comment type="function">
    <text evidence="11">Involved in the transmission of sensory signals from the chemoreceptors to the flagellar motors. CheA is autophosphorylated; it can transfer its phosphate group to either CheB or CheY.</text>
</comment>
<dbReference type="Gene3D" id="1.20.120.160">
    <property type="entry name" value="HPT domain"/>
    <property type="match status" value="1"/>
</dbReference>
<evidence type="ECO:0000256" key="2">
    <source>
        <dbReference type="ARBA" id="ARBA00012438"/>
    </source>
</evidence>
<dbReference type="SMART" id="SM00260">
    <property type="entry name" value="CheW"/>
    <property type="match status" value="1"/>
</dbReference>
<keyword evidence="19" id="KW-1185">Reference proteome</keyword>
<evidence type="ECO:0000256" key="8">
    <source>
        <dbReference type="ARBA" id="ARBA00022777"/>
    </source>
</evidence>
<dbReference type="InterPro" id="IPR036097">
    <property type="entry name" value="HisK_dim/P_sf"/>
</dbReference>
<dbReference type="Pfam" id="PF01627">
    <property type="entry name" value="Hpt"/>
    <property type="match status" value="1"/>
</dbReference>
<evidence type="ECO:0000256" key="10">
    <source>
        <dbReference type="ARBA" id="ARBA00023012"/>
    </source>
</evidence>
<dbReference type="Pfam" id="PF02518">
    <property type="entry name" value="HATPase_c"/>
    <property type="match status" value="1"/>
</dbReference>
<keyword evidence="5 12" id="KW-0597">Phosphoprotein</keyword>
<organism evidence="18 19">
    <name type="scientific">Vibrio gallaecicus</name>
    <dbReference type="NCBI Taxonomy" id="552386"/>
    <lineage>
        <taxon>Bacteria</taxon>
        <taxon>Pseudomonadati</taxon>
        <taxon>Pseudomonadota</taxon>
        <taxon>Gammaproteobacteria</taxon>
        <taxon>Vibrionales</taxon>
        <taxon>Vibrionaceae</taxon>
        <taxon>Vibrio</taxon>
    </lineage>
</organism>
<dbReference type="Gene3D" id="1.10.287.560">
    <property type="entry name" value="Histidine kinase CheA-like, homodimeric domain"/>
    <property type="match status" value="1"/>
</dbReference>
<dbReference type="PROSITE" id="PS50851">
    <property type="entry name" value="CHEW"/>
    <property type="match status" value="1"/>
</dbReference>
<dbReference type="InterPro" id="IPR004358">
    <property type="entry name" value="Sig_transdc_His_kin-like_C"/>
</dbReference>
<evidence type="ECO:0000256" key="7">
    <source>
        <dbReference type="ARBA" id="ARBA00022741"/>
    </source>
</evidence>
<evidence type="ECO:0000256" key="4">
    <source>
        <dbReference type="ARBA" id="ARBA00022500"/>
    </source>
</evidence>
<feature type="region of interest" description="Disordered" evidence="14">
    <location>
        <begin position="311"/>
        <end position="331"/>
    </location>
</feature>